<evidence type="ECO:0000256" key="1">
    <source>
        <dbReference type="ARBA" id="ARBA00008857"/>
    </source>
</evidence>
<keyword evidence="3" id="KW-0233">DNA recombination</keyword>
<dbReference type="InterPro" id="IPR050090">
    <property type="entry name" value="Tyrosine_recombinase_XerCD"/>
</dbReference>
<organism evidence="5 6">
    <name type="scientific">Parabacteroides distasonis str. 3776 D15 i</name>
    <dbReference type="NCBI Taxonomy" id="1339342"/>
    <lineage>
        <taxon>Bacteria</taxon>
        <taxon>Pseudomonadati</taxon>
        <taxon>Bacteroidota</taxon>
        <taxon>Bacteroidia</taxon>
        <taxon>Bacteroidales</taxon>
        <taxon>Tannerellaceae</taxon>
        <taxon>Parabacteroides</taxon>
    </lineage>
</organism>
<evidence type="ECO:0000256" key="2">
    <source>
        <dbReference type="ARBA" id="ARBA00023125"/>
    </source>
</evidence>
<comment type="caution">
    <text evidence="5">The sequence shown here is derived from an EMBL/GenBank/DDBJ whole genome shotgun (WGS) entry which is preliminary data.</text>
</comment>
<dbReference type="InterPro" id="IPR035386">
    <property type="entry name" value="Arm-DNA-bind_5"/>
</dbReference>
<dbReference type="GO" id="GO:0015074">
    <property type="term" value="P:DNA integration"/>
    <property type="evidence" value="ECO:0007669"/>
    <property type="project" value="InterPro"/>
</dbReference>
<dbReference type="InterPro" id="IPR025269">
    <property type="entry name" value="SAM-like_dom"/>
</dbReference>
<accession>A0AB34LD18</accession>
<dbReference type="InterPro" id="IPR010998">
    <property type="entry name" value="Integrase_recombinase_N"/>
</dbReference>
<reference evidence="5 6" key="1">
    <citation type="submission" date="2014-04" db="EMBL/GenBank/DDBJ databases">
        <authorList>
            <person name="Sears C."/>
            <person name="Carroll K."/>
            <person name="Sack B.R."/>
            <person name="Qadri F."/>
            <person name="Myers L.L."/>
            <person name="Chung G.-T."/>
            <person name="Escheverria P."/>
            <person name="Fraser C.M."/>
            <person name="Sadzewicz L."/>
            <person name="Shefchek K.A."/>
            <person name="Tallon L."/>
            <person name="Das S.P."/>
            <person name="Daugherty S."/>
            <person name="Mongodin E.F."/>
        </authorList>
    </citation>
    <scope>NUCLEOTIDE SEQUENCE [LARGE SCALE GENOMIC DNA]</scope>
    <source>
        <strain evidence="5 6">3776 D15 i</strain>
    </source>
</reference>
<dbReference type="Pfam" id="PF13102">
    <property type="entry name" value="Phage_int_SAM_5"/>
    <property type="match status" value="1"/>
</dbReference>
<evidence type="ECO:0000259" key="4">
    <source>
        <dbReference type="PROSITE" id="PS51898"/>
    </source>
</evidence>
<dbReference type="PROSITE" id="PS51898">
    <property type="entry name" value="TYR_RECOMBINASE"/>
    <property type="match status" value="1"/>
</dbReference>
<evidence type="ECO:0000256" key="3">
    <source>
        <dbReference type="ARBA" id="ARBA00023172"/>
    </source>
</evidence>
<dbReference type="GO" id="GO:0006310">
    <property type="term" value="P:DNA recombination"/>
    <property type="evidence" value="ECO:0007669"/>
    <property type="project" value="UniProtKB-KW"/>
</dbReference>
<proteinExistence type="inferred from homology"/>
<dbReference type="CDD" id="cd01185">
    <property type="entry name" value="INTN1_C_like"/>
    <property type="match status" value="1"/>
</dbReference>
<dbReference type="AlphaFoldDB" id="A0AB34LD18"/>
<dbReference type="InterPro" id="IPR013762">
    <property type="entry name" value="Integrase-like_cat_sf"/>
</dbReference>
<dbReference type="PANTHER" id="PTHR30349:SF64">
    <property type="entry name" value="PROPHAGE INTEGRASE INTD-RELATED"/>
    <property type="match status" value="1"/>
</dbReference>
<feature type="domain" description="Tyr recombinase" evidence="4">
    <location>
        <begin position="220"/>
        <end position="358"/>
    </location>
</feature>
<protein>
    <submittedName>
        <fullName evidence="5">Phage integrase family protein</fullName>
    </submittedName>
</protein>
<name>A0AB34LD18_PARDI</name>
<comment type="similarity">
    <text evidence="1">Belongs to the 'phage' integrase family.</text>
</comment>
<dbReference type="Proteomes" id="UP000027850">
    <property type="component" value="Unassembled WGS sequence"/>
</dbReference>
<dbReference type="Gene3D" id="1.10.150.130">
    <property type="match status" value="1"/>
</dbReference>
<evidence type="ECO:0000313" key="6">
    <source>
        <dbReference type="Proteomes" id="UP000027850"/>
    </source>
</evidence>
<dbReference type="GO" id="GO:0003677">
    <property type="term" value="F:DNA binding"/>
    <property type="evidence" value="ECO:0007669"/>
    <property type="project" value="UniProtKB-KW"/>
</dbReference>
<dbReference type="EMBL" id="JNHK01000088">
    <property type="protein sequence ID" value="KDS37203.1"/>
    <property type="molecule type" value="Genomic_DNA"/>
</dbReference>
<evidence type="ECO:0000313" key="5">
    <source>
        <dbReference type="EMBL" id="KDS37203.1"/>
    </source>
</evidence>
<gene>
    <name evidence="5" type="ORF">M091_0275</name>
</gene>
<dbReference type="PANTHER" id="PTHR30349">
    <property type="entry name" value="PHAGE INTEGRASE-RELATED"/>
    <property type="match status" value="1"/>
</dbReference>
<dbReference type="InterPro" id="IPR011010">
    <property type="entry name" value="DNA_brk_join_enz"/>
</dbReference>
<dbReference type="SUPFAM" id="SSF56349">
    <property type="entry name" value="DNA breaking-rejoining enzymes"/>
    <property type="match status" value="1"/>
</dbReference>
<dbReference type="InterPro" id="IPR002104">
    <property type="entry name" value="Integrase_catalytic"/>
</dbReference>
<dbReference type="Pfam" id="PF17293">
    <property type="entry name" value="Arm-DNA-bind_5"/>
    <property type="match status" value="1"/>
</dbReference>
<keyword evidence="2" id="KW-0238">DNA-binding</keyword>
<sequence>MARKSFSVLFFIKKGKLLKNGEAPVCMRITVNGCMVDISIKRSCPVNLWNQAKENSKGKDRMSVELNHYLEITRSHIHQIYRELETSGKVITVDLVRKLFYGVDEDSKTLLQVFREHNEQSRKLIGKDFVSKTVQRYETTTRYLEEFIKKEYQLSDIALNNLEANFISKFDAFLKIEKGCAQNSAITRLKNLKKIIRIALENDWIKKDPFAYYRFKLEETDPEFLTMDEIKIILAKEFTIKRVEQVRDVFVFCIFTGLAFSDVKDLSPEHLVKDNKGELWIRKNRQKTKIMCNIPVLPVAASILDKYKDVAECTGKLLPVLCNQRMNSYLKEIADVCGIHKNLSTHTARHSYATTITF</sequence>
<dbReference type="Gene3D" id="1.10.443.10">
    <property type="entry name" value="Intergrase catalytic core"/>
    <property type="match status" value="1"/>
</dbReference>